<dbReference type="AlphaFoldDB" id="A0A4Z0YST4"/>
<accession>A0A4Z0YST4</accession>
<dbReference type="OrthoDB" id="1729737at2759"/>
<sequence length="722" mass="79406">MTLAIPTYIVNRYGQRPADLEGLNLDTKPDDISLRIEILESENIQSIKSTSHEILVVRGTDIGQALKWDHIGKGPNDAEHETAIVTTKEATSWVETDFVLSIDTACSKGSGGAEAWLEMHPSFENHAAMMVTLPPRLLLSQNGISKDGEILFVADRSGSMGDKIVNLRSAMRFFLKGIPVGRTFNIWCFGSKCEHLWAKSQTYGQESLRVALDYVNRKFHADMGGTEILAVIQAIVAARNPSLPCDVVILTDGEVWRLDETLSLVRNAHESSNGAIRFFSLGLGAHISHALVEGIAKRGGGYSEVIPQADKGGWGERVIAMLKAALSSHTCFLRLELGGLKAMTSPANLESVSLFQAHKIFLLLEQGTTSERGTIALTLVSDKKLTPISIIRAEKMATIIHSLAARAILNDLEQRVLSNTTYLLGDLSKTDGKVQDTLQLAESIACKYSLPSKWTSLFLENEVQEGEGDSGTTNKILTFRVEDGYLQNSRGMTPSHWATAQMCGSTPERSPESYRLPPKQASIGTFCSSSSNMDFALPSQTLGDPDYEWHATPLDNTDVEEEFVSFILSHQAFDGSIASGVLNELPETARDIIGFLKDLLGKKTNLKGPVLDLVANTALIVELLERDYKDCEGLWVMIREKALEYIHLQVLQSDLKDELLEYSRQNLEKLDGLIRLKRRAASTNATSSNATRKSRKKRLDANTEGEDQVDPDRVLVHIAPVG</sequence>
<dbReference type="SUPFAM" id="SSF53300">
    <property type="entry name" value="vWA-like"/>
    <property type="match status" value="1"/>
</dbReference>
<keyword evidence="4" id="KW-1185">Reference proteome</keyword>
<dbReference type="InterPro" id="IPR036465">
    <property type="entry name" value="vWFA_dom_sf"/>
</dbReference>
<dbReference type="PANTHER" id="PTHR45737:SF6">
    <property type="entry name" value="VON WILLEBRAND FACTOR A DOMAIN-CONTAINING PROTEIN 5A"/>
    <property type="match status" value="1"/>
</dbReference>
<evidence type="ECO:0000313" key="3">
    <source>
        <dbReference type="EMBL" id="TGJ83098.1"/>
    </source>
</evidence>
<dbReference type="Gene3D" id="3.40.50.410">
    <property type="entry name" value="von Willebrand factor, type A domain"/>
    <property type="match status" value="1"/>
</dbReference>
<dbReference type="STRING" id="37992.A0A4Z0YST4"/>
<dbReference type="EMBL" id="SKBN01000104">
    <property type="protein sequence ID" value="TGJ83098.1"/>
    <property type="molecule type" value="Genomic_DNA"/>
</dbReference>
<dbReference type="Pfam" id="PF13768">
    <property type="entry name" value="VWA_3"/>
    <property type="match status" value="1"/>
</dbReference>
<feature type="region of interest" description="Disordered" evidence="1">
    <location>
        <begin position="681"/>
        <end position="709"/>
    </location>
</feature>
<evidence type="ECO:0000313" key="4">
    <source>
        <dbReference type="Proteomes" id="UP000297716"/>
    </source>
</evidence>
<feature type="domain" description="VWFA" evidence="2">
    <location>
        <begin position="149"/>
        <end position="322"/>
    </location>
</feature>
<gene>
    <name evidence="3" type="ORF">E0Z10_g5656</name>
</gene>
<feature type="compositionally biased region" description="Low complexity" evidence="1">
    <location>
        <begin position="681"/>
        <end position="691"/>
    </location>
</feature>
<dbReference type="InterPro" id="IPR002035">
    <property type="entry name" value="VWF_A"/>
</dbReference>
<protein>
    <recommendedName>
        <fullName evidence="2">VWFA domain-containing protein</fullName>
    </recommendedName>
</protein>
<proteinExistence type="predicted"/>
<reference evidence="3 4" key="1">
    <citation type="submission" date="2019-03" db="EMBL/GenBank/DDBJ databases">
        <title>Draft genome sequence of Xylaria hypoxylon DSM 108379, a ubiquitous saprotrophic-parasitic fungi on hardwood.</title>
        <authorList>
            <person name="Buettner E."/>
            <person name="Leonhardt S."/>
            <person name="Gebauer A.M."/>
            <person name="Liers C."/>
            <person name="Hofrichter M."/>
            <person name="Kellner H."/>
        </authorList>
    </citation>
    <scope>NUCLEOTIDE SEQUENCE [LARGE SCALE GENOMIC DNA]</scope>
    <source>
        <strain evidence="3 4">DSM 108379</strain>
    </source>
</reference>
<dbReference type="PANTHER" id="PTHR45737">
    <property type="entry name" value="VON WILLEBRAND FACTOR A DOMAIN-CONTAINING PROTEIN 5A"/>
    <property type="match status" value="1"/>
</dbReference>
<dbReference type="Proteomes" id="UP000297716">
    <property type="component" value="Unassembled WGS sequence"/>
</dbReference>
<dbReference type="PROSITE" id="PS50234">
    <property type="entry name" value="VWFA"/>
    <property type="match status" value="1"/>
</dbReference>
<organism evidence="3 4">
    <name type="scientific">Xylaria hypoxylon</name>
    <dbReference type="NCBI Taxonomy" id="37992"/>
    <lineage>
        <taxon>Eukaryota</taxon>
        <taxon>Fungi</taxon>
        <taxon>Dikarya</taxon>
        <taxon>Ascomycota</taxon>
        <taxon>Pezizomycotina</taxon>
        <taxon>Sordariomycetes</taxon>
        <taxon>Xylariomycetidae</taxon>
        <taxon>Xylariales</taxon>
        <taxon>Xylariaceae</taxon>
        <taxon>Xylaria</taxon>
    </lineage>
</organism>
<name>A0A4Z0YST4_9PEZI</name>
<evidence type="ECO:0000259" key="2">
    <source>
        <dbReference type="PROSITE" id="PS50234"/>
    </source>
</evidence>
<evidence type="ECO:0000256" key="1">
    <source>
        <dbReference type="SAM" id="MobiDB-lite"/>
    </source>
</evidence>
<dbReference type="SMART" id="SM00327">
    <property type="entry name" value="VWA"/>
    <property type="match status" value="1"/>
</dbReference>
<comment type="caution">
    <text evidence="3">The sequence shown here is derived from an EMBL/GenBank/DDBJ whole genome shotgun (WGS) entry which is preliminary data.</text>
</comment>